<proteinExistence type="inferred from homology"/>
<comment type="pathway">
    <text evidence="1">Metabolic intermediate biosynthesis; chorismate biosynthesis; chorismate from D-erythrose 4-phosphate and phosphoenolpyruvate: step 6/7.</text>
</comment>
<dbReference type="EMBL" id="FPHE01000141">
    <property type="protein sequence ID" value="SFV65409.1"/>
    <property type="molecule type" value="Genomic_DNA"/>
</dbReference>
<evidence type="ECO:0000313" key="10">
    <source>
        <dbReference type="EMBL" id="SFV65409.1"/>
    </source>
</evidence>
<dbReference type="AlphaFoldDB" id="A0A1W1CHZ5"/>
<dbReference type="UniPathway" id="UPA00053">
    <property type="reaction ID" value="UER00089"/>
</dbReference>
<evidence type="ECO:0000259" key="9">
    <source>
        <dbReference type="Pfam" id="PF00275"/>
    </source>
</evidence>
<evidence type="ECO:0000256" key="5">
    <source>
        <dbReference type="ARBA" id="ARBA00022605"/>
    </source>
</evidence>
<dbReference type="PANTHER" id="PTHR21090">
    <property type="entry name" value="AROM/DEHYDROQUINATE SYNTHASE"/>
    <property type="match status" value="1"/>
</dbReference>
<protein>
    <recommendedName>
        <fullName evidence="3">3-phosphoshikimate 1-carboxyvinyltransferase</fullName>
        <ecNumber evidence="3">2.5.1.19</ecNumber>
    </recommendedName>
</protein>
<dbReference type="GO" id="GO:0008652">
    <property type="term" value="P:amino acid biosynthetic process"/>
    <property type="evidence" value="ECO:0007669"/>
    <property type="project" value="UniProtKB-KW"/>
</dbReference>
<comment type="catalytic activity">
    <reaction evidence="8">
        <text>3-phosphoshikimate + phosphoenolpyruvate = 5-O-(1-carboxyvinyl)-3-phosphoshikimate + phosphate</text>
        <dbReference type="Rhea" id="RHEA:21256"/>
        <dbReference type="ChEBI" id="CHEBI:43474"/>
        <dbReference type="ChEBI" id="CHEBI:57701"/>
        <dbReference type="ChEBI" id="CHEBI:58702"/>
        <dbReference type="ChEBI" id="CHEBI:145989"/>
        <dbReference type="EC" id="2.5.1.19"/>
    </reaction>
    <physiologicalReaction direction="left-to-right" evidence="8">
        <dbReference type="Rhea" id="RHEA:21257"/>
    </physiologicalReaction>
</comment>
<evidence type="ECO:0000256" key="8">
    <source>
        <dbReference type="ARBA" id="ARBA00044633"/>
    </source>
</evidence>
<dbReference type="InterPro" id="IPR001986">
    <property type="entry name" value="Enolpyruvate_Tfrase_dom"/>
</dbReference>
<dbReference type="EC" id="2.5.1.19" evidence="3"/>
<reference evidence="10" key="1">
    <citation type="submission" date="2016-10" db="EMBL/GenBank/DDBJ databases">
        <authorList>
            <person name="de Groot N.N."/>
        </authorList>
    </citation>
    <scope>NUCLEOTIDE SEQUENCE</scope>
</reference>
<dbReference type="Gene3D" id="3.65.10.10">
    <property type="entry name" value="Enolpyruvate transferase domain"/>
    <property type="match status" value="2"/>
</dbReference>
<dbReference type="GO" id="GO:0003866">
    <property type="term" value="F:3-phosphoshikimate 1-carboxyvinyltransferase activity"/>
    <property type="evidence" value="ECO:0007669"/>
    <property type="project" value="UniProtKB-EC"/>
</dbReference>
<evidence type="ECO:0000256" key="2">
    <source>
        <dbReference type="ARBA" id="ARBA00009948"/>
    </source>
</evidence>
<dbReference type="InterPro" id="IPR013792">
    <property type="entry name" value="RNA3'P_cycl/enolpyr_Trfase_a/b"/>
</dbReference>
<dbReference type="FunFam" id="3.65.10.10:FF:000005">
    <property type="entry name" value="3-phosphoshikimate 1-carboxyvinyltransferase"/>
    <property type="match status" value="1"/>
</dbReference>
<dbReference type="PROSITE" id="PS00104">
    <property type="entry name" value="EPSP_SYNTHASE_1"/>
    <property type="match status" value="1"/>
</dbReference>
<evidence type="ECO:0000256" key="1">
    <source>
        <dbReference type="ARBA" id="ARBA00004811"/>
    </source>
</evidence>
<dbReference type="PIRSF" id="PIRSF000505">
    <property type="entry name" value="EPSPS"/>
    <property type="match status" value="1"/>
</dbReference>
<accession>A0A1W1CHZ5</accession>
<dbReference type="CDD" id="cd01556">
    <property type="entry name" value="EPSP_synthase"/>
    <property type="match status" value="1"/>
</dbReference>
<keyword evidence="6 10" id="KW-0808">Transferase</keyword>
<organism evidence="10">
    <name type="scientific">hydrothermal vent metagenome</name>
    <dbReference type="NCBI Taxonomy" id="652676"/>
    <lineage>
        <taxon>unclassified sequences</taxon>
        <taxon>metagenomes</taxon>
        <taxon>ecological metagenomes</taxon>
    </lineage>
</organism>
<evidence type="ECO:0000256" key="7">
    <source>
        <dbReference type="ARBA" id="ARBA00023141"/>
    </source>
</evidence>
<dbReference type="Pfam" id="PF00275">
    <property type="entry name" value="EPSP_synthase"/>
    <property type="match status" value="1"/>
</dbReference>
<dbReference type="NCBIfam" id="TIGR01356">
    <property type="entry name" value="aroA"/>
    <property type="match status" value="1"/>
</dbReference>
<feature type="domain" description="Enolpyruvate transferase" evidence="9">
    <location>
        <begin position="20"/>
        <end position="420"/>
    </location>
</feature>
<dbReference type="PANTHER" id="PTHR21090:SF5">
    <property type="entry name" value="PENTAFUNCTIONAL AROM POLYPEPTIDE"/>
    <property type="match status" value="1"/>
</dbReference>
<evidence type="ECO:0000256" key="6">
    <source>
        <dbReference type="ARBA" id="ARBA00022679"/>
    </source>
</evidence>
<keyword evidence="5" id="KW-0028">Amino-acid biosynthesis</keyword>
<dbReference type="InterPro" id="IPR023193">
    <property type="entry name" value="EPSP_synthase_CS"/>
</dbReference>
<comment type="similarity">
    <text evidence="2">Belongs to the EPSP synthase family.</text>
</comment>
<dbReference type="GO" id="GO:0009073">
    <property type="term" value="P:aromatic amino acid family biosynthetic process"/>
    <property type="evidence" value="ECO:0007669"/>
    <property type="project" value="UniProtKB-KW"/>
</dbReference>
<dbReference type="InterPro" id="IPR036968">
    <property type="entry name" value="Enolpyruvate_Tfrase_sf"/>
</dbReference>
<evidence type="ECO:0000256" key="3">
    <source>
        <dbReference type="ARBA" id="ARBA00012450"/>
    </source>
</evidence>
<sequence length="427" mass="46821">MKIAKISKYSKPFSLECNSIAPDKSISHRCAMFSLLSDRPSTIKNFLLGEDTLASLSIAEQLGAKVDRDGADITVIPPKKLTEPDNILDCGNAGTGMRLYTGLLAGIKGLFILTGDKYLRNRPMKRVTTPLRKIGAKIDGRENGNLAPLAIRGGTLESFRYHSPIDSAQVKSALILAGLQANNKSYYRENLLSRDHTERMLNGMGADIKNIDGWIEIEPLKQPLKPLDIRVPADPSSGFFFAVATAITPDSQTLIKNVTLNPTRIEAYKILQKMGAKIEFIEKENIYEPIGDISIKYAGKLKAITVEKNIAWLIDELPALSIAMAVAEGTSIVKNAKELRVKESDRISTVLEGLNSCSIETIEHKDGYEIVGGVLQSATINSYGDHRIAMSFAIAGILCGMQIEDTECIDTSFPNFFEILLEITEVN</sequence>
<gene>
    <name evidence="10" type="ORF">MNB_SV-12-1212</name>
</gene>
<keyword evidence="7" id="KW-0057">Aromatic amino acid biosynthesis</keyword>
<evidence type="ECO:0000256" key="4">
    <source>
        <dbReference type="ARBA" id="ARBA00022490"/>
    </source>
</evidence>
<dbReference type="InterPro" id="IPR006264">
    <property type="entry name" value="EPSP_synthase"/>
</dbReference>
<dbReference type="GO" id="GO:0009423">
    <property type="term" value="P:chorismate biosynthetic process"/>
    <property type="evidence" value="ECO:0007669"/>
    <property type="project" value="UniProtKB-UniPathway"/>
</dbReference>
<dbReference type="HAMAP" id="MF_00210">
    <property type="entry name" value="EPSP_synth"/>
    <property type="match status" value="1"/>
</dbReference>
<name>A0A1W1CHZ5_9ZZZZ</name>
<dbReference type="SUPFAM" id="SSF55205">
    <property type="entry name" value="EPT/RTPC-like"/>
    <property type="match status" value="1"/>
</dbReference>
<keyword evidence="4" id="KW-0963">Cytoplasm</keyword>